<accession>A0A5B6X3X4</accession>
<keyword evidence="3" id="KW-1185">Reference proteome</keyword>
<evidence type="ECO:0000256" key="1">
    <source>
        <dbReference type="SAM" id="MobiDB-lite"/>
    </source>
</evidence>
<organism evidence="2 3">
    <name type="scientific">Gossypium australe</name>
    <dbReference type="NCBI Taxonomy" id="47621"/>
    <lineage>
        <taxon>Eukaryota</taxon>
        <taxon>Viridiplantae</taxon>
        <taxon>Streptophyta</taxon>
        <taxon>Embryophyta</taxon>
        <taxon>Tracheophyta</taxon>
        <taxon>Spermatophyta</taxon>
        <taxon>Magnoliopsida</taxon>
        <taxon>eudicotyledons</taxon>
        <taxon>Gunneridae</taxon>
        <taxon>Pentapetalae</taxon>
        <taxon>rosids</taxon>
        <taxon>malvids</taxon>
        <taxon>Malvales</taxon>
        <taxon>Malvaceae</taxon>
        <taxon>Malvoideae</taxon>
        <taxon>Gossypium</taxon>
    </lineage>
</organism>
<feature type="compositionally biased region" description="Basic and acidic residues" evidence="1">
    <location>
        <begin position="94"/>
        <end position="105"/>
    </location>
</feature>
<evidence type="ECO:0000313" key="3">
    <source>
        <dbReference type="Proteomes" id="UP000325315"/>
    </source>
</evidence>
<evidence type="ECO:0000313" key="2">
    <source>
        <dbReference type="EMBL" id="KAA3487822.1"/>
    </source>
</evidence>
<proteinExistence type="predicted"/>
<reference evidence="3" key="1">
    <citation type="journal article" date="2019" name="Plant Biotechnol. J.">
        <title>Genome sequencing of the Australian wild diploid species Gossypium australe highlights disease resistance and delayed gland morphogenesis.</title>
        <authorList>
            <person name="Cai Y."/>
            <person name="Cai X."/>
            <person name="Wang Q."/>
            <person name="Wang P."/>
            <person name="Zhang Y."/>
            <person name="Cai C."/>
            <person name="Xu Y."/>
            <person name="Wang K."/>
            <person name="Zhou Z."/>
            <person name="Wang C."/>
            <person name="Geng S."/>
            <person name="Li B."/>
            <person name="Dong Q."/>
            <person name="Hou Y."/>
            <person name="Wang H."/>
            <person name="Ai P."/>
            <person name="Liu Z."/>
            <person name="Yi F."/>
            <person name="Sun M."/>
            <person name="An G."/>
            <person name="Cheng J."/>
            <person name="Zhang Y."/>
            <person name="Shi Q."/>
            <person name="Xie Y."/>
            <person name="Shi X."/>
            <person name="Chang Y."/>
            <person name="Huang F."/>
            <person name="Chen Y."/>
            <person name="Hong S."/>
            <person name="Mi L."/>
            <person name="Sun Q."/>
            <person name="Zhang L."/>
            <person name="Zhou B."/>
            <person name="Peng R."/>
            <person name="Zhang X."/>
            <person name="Liu F."/>
        </authorList>
    </citation>
    <scope>NUCLEOTIDE SEQUENCE [LARGE SCALE GENOMIC DNA]</scope>
    <source>
        <strain evidence="3">cv. PA1801</strain>
    </source>
</reference>
<gene>
    <name evidence="2" type="ORF">EPI10_031625</name>
</gene>
<sequence length="105" mass="11907">MAIIFFFVSPKLERKNRYKTFEAFGHGLSIIGSRTEENRLRSREIESNRVAVSVFVNRIRVMDPERAVADDVESNMPAPAQGTAPSDLRPATTVKREKLNKLSSR</sequence>
<dbReference type="EMBL" id="SMMG02000001">
    <property type="protein sequence ID" value="KAA3487822.1"/>
    <property type="molecule type" value="Genomic_DNA"/>
</dbReference>
<dbReference type="AlphaFoldDB" id="A0A5B6X3X4"/>
<protein>
    <submittedName>
        <fullName evidence="2">Protein MCM10</fullName>
    </submittedName>
</protein>
<dbReference type="Proteomes" id="UP000325315">
    <property type="component" value="Unassembled WGS sequence"/>
</dbReference>
<dbReference type="OrthoDB" id="690704at2759"/>
<comment type="caution">
    <text evidence="2">The sequence shown here is derived from an EMBL/GenBank/DDBJ whole genome shotgun (WGS) entry which is preliminary data.</text>
</comment>
<name>A0A5B6X3X4_9ROSI</name>
<feature type="region of interest" description="Disordered" evidence="1">
    <location>
        <begin position="70"/>
        <end position="105"/>
    </location>
</feature>